<reference evidence="2" key="1">
    <citation type="journal article" date="2019" name="Int. J. Syst. Evol. Microbiol.">
        <title>The Global Catalogue of Microorganisms (GCM) 10K type strain sequencing project: providing services to taxonomists for standard genome sequencing and annotation.</title>
        <authorList>
            <consortium name="The Broad Institute Genomics Platform"/>
            <consortium name="The Broad Institute Genome Sequencing Center for Infectious Disease"/>
            <person name="Wu L."/>
            <person name="Ma J."/>
        </authorList>
    </citation>
    <scope>NUCLEOTIDE SEQUENCE [LARGE SCALE GENOMIC DNA]</scope>
    <source>
        <strain evidence="2">KCTC 22209</strain>
    </source>
</reference>
<keyword evidence="2" id="KW-1185">Reference proteome</keyword>
<dbReference type="EMBL" id="JBHUPE010000004">
    <property type="protein sequence ID" value="MFD2904652.1"/>
    <property type="molecule type" value="Genomic_DNA"/>
</dbReference>
<dbReference type="Proteomes" id="UP001597509">
    <property type="component" value="Unassembled WGS sequence"/>
</dbReference>
<name>A0ABW5YYI9_9SPHI</name>
<dbReference type="InterPro" id="IPR010982">
    <property type="entry name" value="Lambda_DNA-bd_dom_sf"/>
</dbReference>
<protein>
    <recommendedName>
        <fullName evidence="3">HTH cro/C1-type domain-containing protein</fullName>
    </recommendedName>
</protein>
<dbReference type="RefSeq" id="WP_380920805.1">
    <property type="nucleotide sequence ID" value="NZ_JBHUPE010000004.1"/>
</dbReference>
<evidence type="ECO:0008006" key="3">
    <source>
        <dbReference type="Google" id="ProtNLM"/>
    </source>
</evidence>
<sequence>MKKEWYLTPYELLTIITVRTIRLSLGISGEELSLYLGKSKKYIGHIESKASALKYTEEALYHIAIYFSLKAEERKNECVENGEPIDFKTSYTNLDLQPAEIQERDKVLKVVPPIPPGAGSASTLNAIIENTKFFDQARTLEEIVNHCNKLQLQSWTSSDFTDALSRAIKGKNKRLEVVIVDGRNTYIKYKPKKESIDKKVD</sequence>
<dbReference type="InterPro" id="IPR001387">
    <property type="entry name" value="Cro/C1-type_HTH"/>
</dbReference>
<evidence type="ECO:0000313" key="1">
    <source>
        <dbReference type="EMBL" id="MFD2904652.1"/>
    </source>
</evidence>
<organism evidence="1 2">
    <name type="scientific">Sphingobacterium anhuiense</name>
    <dbReference type="NCBI Taxonomy" id="493780"/>
    <lineage>
        <taxon>Bacteria</taxon>
        <taxon>Pseudomonadati</taxon>
        <taxon>Bacteroidota</taxon>
        <taxon>Sphingobacteriia</taxon>
        <taxon>Sphingobacteriales</taxon>
        <taxon>Sphingobacteriaceae</taxon>
        <taxon>Sphingobacterium</taxon>
    </lineage>
</organism>
<dbReference type="SUPFAM" id="SSF47413">
    <property type="entry name" value="lambda repressor-like DNA-binding domains"/>
    <property type="match status" value="1"/>
</dbReference>
<accession>A0ABW5YYI9</accession>
<evidence type="ECO:0000313" key="2">
    <source>
        <dbReference type="Proteomes" id="UP001597509"/>
    </source>
</evidence>
<dbReference type="CDD" id="cd00093">
    <property type="entry name" value="HTH_XRE"/>
    <property type="match status" value="1"/>
</dbReference>
<proteinExistence type="predicted"/>
<comment type="caution">
    <text evidence="1">The sequence shown here is derived from an EMBL/GenBank/DDBJ whole genome shotgun (WGS) entry which is preliminary data.</text>
</comment>
<gene>
    <name evidence="1" type="ORF">ACFS6I_11985</name>
</gene>